<gene>
    <name evidence="1" type="ORF">ACFODZ_17080</name>
</gene>
<dbReference type="RefSeq" id="WP_379876778.1">
    <property type="nucleotide sequence ID" value="NZ_JBHRTS010000020.1"/>
</dbReference>
<protein>
    <submittedName>
        <fullName evidence="1">Uncharacterized protein</fullName>
    </submittedName>
</protein>
<accession>A0ABV7JFT3</accession>
<dbReference type="Proteomes" id="UP001595533">
    <property type="component" value="Unassembled WGS sequence"/>
</dbReference>
<reference evidence="2" key="1">
    <citation type="journal article" date="2019" name="Int. J. Syst. Evol. Microbiol.">
        <title>The Global Catalogue of Microorganisms (GCM) 10K type strain sequencing project: providing services to taxonomists for standard genome sequencing and annotation.</title>
        <authorList>
            <consortium name="The Broad Institute Genomics Platform"/>
            <consortium name="The Broad Institute Genome Sequencing Center for Infectious Disease"/>
            <person name="Wu L."/>
            <person name="Ma J."/>
        </authorList>
    </citation>
    <scope>NUCLEOTIDE SEQUENCE [LARGE SCALE GENOMIC DNA]</scope>
    <source>
        <strain evidence="2">KCTC 42953</strain>
    </source>
</reference>
<feature type="non-terminal residue" evidence="1">
    <location>
        <position position="61"/>
    </location>
</feature>
<evidence type="ECO:0000313" key="1">
    <source>
        <dbReference type="EMBL" id="MFC3195967.1"/>
    </source>
</evidence>
<proteinExistence type="predicted"/>
<name>A0ABV7JFT3_9GAMM</name>
<organism evidence="1 2">
    <name type="scientific">Marinicella sediminis</name>
    <dbReference type="NCBI Taxonomy" id="1792834"/>
    <lineage>
        <taxon>Bacteria</taxon>
        <taxon>Pseudomonadati</taxon>
        <taxon>Pseudomonadota</taxon>
        <taxon>Gammaproteobacteria</taxon>
        <taxon>Lysobacterales</taxon>
        <taxon>Marinicellaceae</taxon>
        <taxon>Marinicella</taxon>
    </lineage>
</organism>
<keyword evidence="2" id="KW-1185">Reference proteome</keyword>
<sequence length="61" mass="6785">MQSIKDIYKQLVMGQLTKQEALAKINAIKNNHNETSGRLYASPHWSHLPLSSVTPVNGMGH</sequence>
<dbReference type="EMBL" id="JBHRTS010000020">
    <property type="protein sequence ID" value="MFC3195967.1"/>
    <property type="molecule type" value="Genomic_DNA"/>
</dbReference>
<evidence type="ECO:0000313" key="2">
    <source>
        <dbReference type="Proteomes" id="UP001595533"/>
    </source>
</evidence>
<comment type="caution">
    <text evidence="1">The sequence shown here is derived from an EMBL/GenBank/DDBJ whole genome shotgun (WGS) entry which is preliminary data.</text>
</comment>